<keyword evidence="2" id="KW-1185">Reference proteome</keyword>
<dbReference type="Proteomes" id="UP001311915">
    <property type="component" value="Unassembled WGS sequence"/>
</dbReference>
<evidence type="ECO:0000313" key="2">
    <source>
        <dbReference type="Proteomes" id="UP001311915"/>
    </source>
</evidence>
<dbReference type="GO" id="GO:0003676">
    <property type="term" value="F:nucleic acid binding"/>
    <property type="evidence" value="ECO:0007669"/>
    <property type="project" value="InterPro"/>
</dbReference>
<protein>
    <recommendedName>
        <fullName evidence="3">RNase H type-1 domain-containing protein</fullName>
    </recommendedName>
</protein>
<evidence type="ECO:0008006" key="3">
    <source>
        <dbReference type="Google" id="ProtNLM"/>
    </source>
</evidence>
<dbReference type="InterPro" id="IPR036397">
    <property type="entry name" value="RNaseH_sf"/>
</dbReference>
<gene>
    <name evidence="1" type="ORF">R3W88_001890</name>
</gene>
<dbReference type="EMBL" id="JAWPEI010000001">
    <property type="protein sequence ID" value="KAK4738193.1"/>
    <property type="molecule type" value="Genomic_DNA"/>
</dbReference>
<dbReference type="AlphaFoldDB" id="A0AAV9MKV1"/>
<dbReference type="Gene3D" id="3.30.420.10">
    <property type="entry name" value="Ribonuclease H-like superfamily/Ribonuclease H"/>
    <property type="match status" value="1"/>
</dbReference>
<comment type="caution">
    <text evidence="1">The sequence shown here is derived from an EMBL/GenBank/DDBJ whole genome shotgun (WGS) entry which is preliminary data.</text>
</comment>
<reference evidence="1 2" key="1">
    <citation type="submission" date="2023-10" db="EMBL/GenBank/DDBJ databases">
        <title>Genome-Wide Identification Analysis in wild type Solanum Pinnatisectum Reveals Some Genes Defensing Phytophthora Infestans.</title>
        <authorList>
            <person name="Sun C."/>
        </authorList>
    </citation>
    <scope>NUCLEOTIDE SEQUENCE [LARGE SCALE GENOMIC DNA]</scope>
    <source>
        <strain evidence="1">LQN</strain>
        <tissue evidence="1">Leaf</tissue>
    </source>
</reference>
<evidence type="ECO:0000313" key="1">
    <source>
        <dbReference type="EMBL" id="KAK4738193.1"/>
    </source>
</evidence>
<name>A0AAV9MKV1_9SOLN</name>
<sequence length="154" mass="18181">MKIPVVSKCYCYEKGEMETMKHILLTAPIDQKLWKQIDSCAGITINGLTLQQLIFKWWEHKASMLDSLQSYKPILHYQVVRWNKPIHMYCVRDMNEDLTYAKAHNIGETTNMEVEATIAWKALQFCLDNDLRQVRLETDSLALKNMIYRSWRIP</sequence>
<organism evidence="1 2">
    <name type="scientific">Solanum pinnatisectum</name>
    <name type="common">tansyleaf nightshade</name>
    <dbReference type="NCBI Taxonomy" id="50273"/>
    <lineage>
        <taxon>Eukaryota</taxon>
        <taxon>Viridiplantae</taxon>
        <taxon>Streptophyta</taxon>
        <taxon>Embryophyta</taxon>
        <taxon>Tracheophyta</taxon>
        <taxon>Spermatophyta</taxon>
        <taxon>Magnoliopsida</taxon>
        <taxon>eudicotyledons</taxon>
        <taxon>Gunneridae</taxon>
        <taxon>Pentapetalae</taxon>
        <taxon>asterids</taxon>
        <taxon>lamiids</taxon>
        <taxon>Solanales</taxon>
        <taxon>Solanaceae</taxon>
        <taxon>Solanoideae</taxon>
        <taxon>Solaneae</taxon>
        <taxon>Solanum</taxon>
    </lineage>
</organism>
<proteinExistence type="predicted"/>
<accession>A0AAV9MKV1</accession>